<feature type="compositionally biased region" description="Basic and acidic residues" evidence="3">
    <location>
        <begin position="98"/>
        <end position="107"/>
    </location>
</feature>
<proteinExistence type="predicted"/>
<dbReference type="PROSITE" id="PS00463">
    <property type="entry name" value="ZN2_CY6_FUNGAL_1"/>
    <property type="match status" value="1"/>
</dbReference>
<dbReference type="GO" id="GO:0000981">
    <property type="term" value="F:DNA-binding transcription factor activity, RNA polymerase II-specific"/>
    <property type="evidence" value="ECO:0007669"/>
    <property type="project" value="InterPro"/>
</dbReference>
<evidence type="ECO:0000256" key="3">
    <source>
        <dbReference type="SAM" id="MobiDB-lite"/>
    </source>
</evidence>
<evidence type="ECO:0000256" key="2">
    <source>
        <dbReference type="ARBA" id="ARBA00023242"/>
    </source>
</evidence>
<feature type="region of interest" description="Disordered" evidence="3">
    <location>
        <begin position="287"/>
        <end position="309"/>
    </location>
</feature>
<evidence type="ECO:0000256" key="1">
    <source>
        <dbReference type="ARBA" id="ARBA00004123"/>
    </source>
</evidence>
<feature type="domain" description="Zn(2)-C6 fungal-type" evidence="4">
    <location>
        <begin position="34"/>
        <end position="65"/>
    </location>
</feature>
<dbReference type="AlphaFoldDB" id="A0AAD7JV83"/>
<dbReference type="PANTHER" id="PTHR31001:SF81">
    <property type="entry name" value="ZN(II)2CYS6 TRANSCRIPTION FACTOR"/>
    <property type="match status" value="1"/>
</dbReference>
<name>A0AAD7JV83_9AGAR</name>
<feature type="compositionally biased region" description="Low complexity" evidence="3">
    <location>
        <begin position="118"/>
        <end position="130"/>
    </location>
</feature>
<accession>A0AAD7JV83</accession>
<dbReference type="Proteomes" id="UP001215280">
    <property type="component" value="Unassembled WGS sequence"/>
</dbReference>
<keyword evidence="2" id="KW-0539">Nucleus</keyword>
<dbReference type="Pfam" id="PF00172">
    <property type="entry name" value="Zn_clus"/>
    <property type="match status" value="1"/>
</dbReference>
<dbReference type="GO" id="GO:0005634">
    <property type="term" value="C:nucleus"/>
    <property type="evidence" value="ECO:0007669"/>
    <property type="project" value="UniProtKB-SubCell"/>
</dbReference>
<dbReference type="InterPro" id="IPR001138">
    <property type="entry name" value="Zn2Cys6_DnaBD"/>
</dbReference>
<dbReference type="EMBL" id="JARJLG010000024">
    <property type="protein sequence ID" value="KAJ7770181.1"/>
    <property type="molecule type" value="Genomic_DNA"/>
</dbReference>
<evidence type="ECO:0000313" key="6">
    <source>
        <dbReference type="Proteomes" id="UP001215280"/>
    </source>
</evidence>
<sequence>MPADTASTTKRRSTKAALSTDVAYRKRRNRTTQSCLNCHTTKRMCDRKRPCSRCTQLGLTGLCIYEVDDPARKPTVPDESSRLLSRIAELEGVVRELKNKPHPRCADGQDTTLPRSPPSALASLPKSPSKVDVDPTLPNLSSFGDIPWADLLNWNSPGSSESAYSHSPVSTPSPLLVSASRWPEASPPFVHSCHSSPWNAQVPRKPDTGGCDCLSEPACYNTAVELASELRRAAAVMDRSLSHCFGPTCTLNTKISELEALTMNALRNARICPDALEMSRAPVRFQGYSSSTNGRTRQQHPLRQDSFWDENGLPAYDDSFMSWIPKGPR</sequence>
<dbReference type="InterPro" id="IPR050613">
    <property type="entry name" value="Sec_Metabolite_Reg"/>
</dbReference>
<dbReference type="SMART" id="SM00066">
    <property type="entry name" value="GAL4"/>
    <property type="match status" value="1"/>
</dbReference>
<feature type="compositionally biased region" description="Polar residues" evidence="3">
    <location>
        <begin position="287"/>
        <end position="301"/>
    </location>
</feature>
<dbReference type="PROSITE" id="PS50048">
    <property type="entry name" value="ZN2_CY6_FUNGAL_2"/>
    <property type="match status" value="1"/>
</dbReference>
<feature type="region of interest" description="Disordered" evidence="3">
    <location>
        <begin position="98"/>
        <end position="133"/>
    </location>
</feature>
<dbReference type="Gene3D" id="4.10.240.10">
    <property type="entry name" value="Zn(2)-C6 fungal-type DNA-binding domain"/>
    <property type="match status" value="1"/>
</dbReference>
<comment type="subcellular location">
    <subcellularLocation>
        <location evidence="1">Nucleus</location>
    </subcellularLocation>
</comment>
<dbReference type="CDD" id="cd00067">
    <property type="entry name" value="GAL4"/>
    <property type="match status" value="1"/>
</dbReference>
<dbReference type="PANTHER" id="PTHR31001">
    <property type="entry name" value="UNCHARACTERIZED TRANSCRIPTIONAL REGULATORY PROTEIN"/>
    <property type="match status" value="1"/>
</dbReference>
<gene>
    <name evidence="5" type="ORF">DFH07DRAFT_268066</name>
</gene>
<organism evidence="5 6">
    <name type="scientific">Mycena maculata</name>
    <dbReference type="NCBI Taxonomy" id="230809"/>
    <lineage>
        <taxon>Eukaryota</taxon>
        <taxon>Fungi</taxon>
        <taxon>Dikarya</taxon>
        <taxon>Basidiomycota</taxon>
        <taxon>Agaricomycotina</taxon>
        <taxon>Agaricomycetes</taxon>
        <taxon>Agaricomycetidae</taxon>
        <taxon>Agaricales</taxon>
        <taxon>Marasmiineae</taxon>
        <taxon>Mycenaceae</taxon>
        <taxon>Mycena</taxon>
    </lineage>
</organism>
<keyword evidence="6" id="KW-1185">Reference proteome</keyword>
<comment type="caution">
    <text evidence="5">The sequence shown here is derived from an EMBL/GenBank/DDBJ whole genome shotgun (WGS) entry which is preliminary data.</text>
</comment>
<dbReference type="SUPFAM" id="SSF57701">
    <property type="entry name" value="Zn2/Cys6 DNA-binding domain"/>
    <property type="match status" value="1"/>
</dbReference>
<protein>
    <recommendedName>
        <fullName evidence="4">Zn(2)-C6 fungal-type domain-containing protein</fullName>
    </recommendedName>
</protein>
<dbReference type="GO" id="GO:0008270">
    <property type="term" value="F:zinc ion binding"/>
    <property type="evidence" value="ECO:0007669"/>
    <property type="project" value="InterPro"/>
</dbReference>
<evidence type="ECO:0000313" key="5">
    <source>
        <dbReference type="EMBL" id="KAJ7770181.1"/>
    </source>
</evidence>
<reference evidence="5" key="1">
    <citation type="submission" date="2023-03" db="EMBL/GenBank/DDBJ databases">
        <title>Massive genome expansion in bonnet fungi (Mycena s.s.) driven by repeated elements and novel gene families across ecological guilds.</title>
        <authorList>
            <consortium name="Lawrence Berkeley National Laboratory"/>
            <person name="Harder C.B."/>
            <person name="Miyauchi S."/>
            <person name="Viragh M."/>
            <person name="Kuo A."/>
            <person name="Thoen E."/>
            <person name="Andreopoulos B."/>
            <person name="Lu D."/>
            <person name="Skrede I."/>
            <person name="Drula E."/>
            <person name="Henrissat B."/>
            <person name="Morin E."/>
            <person name="Kohler A."/>
            <person name="Barry K."/>
            <person name="LaButti K."/>
            <person name="Morin E."/>
            <person name="Salamov A."/>
            <person name="Lipzen A."/>
            <person name="Mereny Z."/>
            <person name="Hegedus B."/>
            <person name="Baldrian P."/>
            <person name="Stursova M."/>
            <person name="Weitz H."/>
            <person name="Taylor A."/>
            <person name="Grigoriev I.V."/>
            <person name="Nagy L.G."/>
            <person name="Martin F."/>
            <person name="Kauserud H."/>
        </authorList>
    </citation>
    <scope>NUCLEOTIDE SEQUENCE</scope>
    <source>
        <strain evidence="5">CBHHK188m</strain>
    </source>
</reference>
<dbReference type="InterPro" id="IPR036864">
    <property type="entry name" value="Zn2-C6_fun-type_DNA-bd_sf"/>
</dbReference>
<evidence type="ECO:0000259" key="4">
    <source>
        <dbReference type="PROSITE" id="PS50048"/>
    </source>
</evidence>